<protein>
    <submittedName>
        <fullName evidence="3">Uncharacterized protein</fullName>
    </submittedName>
</protein>
<name>A0AAE0H728_9PEZI</name>
<evidence type="ECO:0000313" key="4">
    <source>
        <dbReference type="Proteomes" id="UP001278766"/>
    </source>
</evidence>
<dbReference type="Proteomes" id="UP001278766">
    <property type="component" value="Unassembled WGS sequence"/>
</dbReference>
<accession>A0AAE0H728</accession>
<proteinExistence type="predicted"/>
<dbReference type="AlphaFoldDB" id="A0AAE0H728"/>
<feature type="region of interest" description="Disordered" evidence="1">
    <location>
        <begin position="140"/>
        <end position="167"/>
    </location>
</feature>
<keyword evidence="4" id="KW-1185">Reference proteome</keyword>
<reference evidence="3" key="2">
    <citation type="submission" date="2023-06" db="EMBL/GenBank/DDBJ databases">
        <authorList>
            <consortium name="Lawrence Berkeley National Laboratory"/>
            <person name="Haridas S."/>
            <person name="Hensen N."/>
            <person name="Bonometti L."/>
            <person name="Westerberg I."/>
            <person name="Brannstrom I.O."/>
            <person name="Guillou S."/>
            <person name="Cros-Aarteil S."/>
            <person name="Calhoun S."/>
            <person name="Kuo A."/>
            <person name="Mondo S."/>
            <person name="Pangilinan J."/>
            <person name="Riley R."/>
            <person name="Labutti K."/>
            <person name="Andreopoulos B."/>
            <person name="Lipzen A."/>
            <person name="Chen C."/>
            <person name="Yanf M."/>
            <person name="Daum C."/>
            <person name="Ng V."/>
            <person name="Clum A."/>
            <person name="Steindorff A."/>
            <person name="Ohm R."/>
            <person name="Martin F."/>
            <person name="Silar P."/>
            <person name="Natvig D."/>
            <person name="Lalanne C."/>
            <person name="Gautier V."/>
            <person name="Ament-Velasquez S.L."/>
            <person name="Kruys A."/>
            <person name="Hutchinson M.I."/>
            <person name="Powell A.J."/>
            <person name="Barry K."/>
            <person name="Miller A.N."/>
            <person name="Grigoriev I.V."/>
            <person name="Debuchy R."/>
            <person name="Gladieux P."/>
            <person name="Thoren M.H."/>
            <person name="Johannesson H."/>
        </authorList>
    </citation>
    <scope>NUCLEOTIDE SEQUENCE</scope>
    <source>
        <strain evidence="3">CBS 168.71</strain>
    </source>
</reference>
<evidence type="ECO:0000313" key="3">
    <source>
        <dbReference type="EMBL" id="KAK3291072.1"/>
    </source>
</evidence>
<evidence type="ECO:0000313" key="2">
    <source>
        <dbReference type="EMBL" id="KAK3290208.1"/>
    </source>
</evidence>
<organism evidence="3 4">
    <name type="scientific">Chaetomium fimeti</name>
    <dbReference type="NCBI Taxonomy" id="1854472"/>
    <lineage>
        <taxon>Eukaryota</taxon>
        <taxon>Fungi</taxon>
        <taxon>Dikarya</taxon>
        <taxon>Ascomycota</taxon>
        <taxon>Pezizomycotina</taxon>
        <taxon>Sordariomycetes</taxon>
        <taxon>Sordariomycetidae</taxon>
        <taxon>Sordariales</taxon>
        <taxon>Chaetomiaceae</taxon>
        <taxon>Chaetomium</taxon>
    </lineage>
</organism>
<dbReference type="EMBL" id="JAUEPN010000015">
    <property type="protein sequence ID" value="KAK3290208.1"/>
    <property type="molecule type" value="Genomic_DNA"/>
</dbReference>
<sequence length="186" mass="19446">MALIFGKVDDGGDYYACFKGGRSALIASGLRVAEQETGLRIRQNICISSKEQLGHQPPWAADRDYLLTGVTLALTWEALRDVVLFMPLPRSSMISASSSGDHLSVSSPAARTCATLRFPPPLLGREPILELGVGPEMLSALTPAPPRAPKPGDKGLAATENGAGDGPLESAVNAASLVQYSMVASG</sequence>
<gene>
    <name evidence="3" type="ORF">B0H64DRAFT_378375</name>
    <name evidence="2" type="ORF">B0H64DRAFT_378953</name>
</gene>
<comment type="caution">
    <text evidence="3">The sequence shown here is derived from an EMBL/GenBank/DDBJ whole genome shotgun (WGS) entry which is preliminary data.</text>
</comment>
<dbReference type="EMBL" id="JAUEPN010000011">
    <property type="protein sequence ID" value="KAK3291072.1"/>
    <property type="molecule type" value="Genomic_DNA"/>
</dbReference>
<dbReference type="GeneID" id="87839528"/>
<evidence type="ECO:0000256" key="1">
    <source>
        <dbReference type="SAM" id="MobiDB-lite"/>
    </source>
</evidence>
<reference evidence="3" key="1">
    <citation type="journal article" date="2023" name="Mol. Phylogenet. Evol.">
        <title>Genome-scale phylogeny and comparative genomics of the fungal order Sordariales.</title>
        <authorList>
            <person name="Hensen N."/>
            <person name="Bonometti L."/>
            <person name="Westerberg I."/>
            <person name="Brannstrom I.O."/>
            <person name="Guillou S."/>
            <person name="Cros-Aarteil S."/>
            <person name="Calhoun S."/>
            <person name="Haridas S."/>
            <person name="Kuo A."/>
            <person name="Mondo S."/>
            <person name="Pangilinan J."/>
            <person name="Riley R."/>
            <person name="LaButti K."/>
            <person name="Andreopoulos B."/>
            <person name="Lipzen A."/>
            <person name="Chen C."/>
            <person name="Yan M."/>
            <person name="Daum C."/>
            <person name="Ng V."/>
            <person name="Clum A."/>
            <person name="Steindorff A."/>
            <person name="Ohm R.A."/>
            <person name="Martin F."/>
            <person name="Silar P."/>
            <person name="Natvig D.O."/>
            <person name="Lalanne C."/>
            <person name="Gautier V."/>
            <person name="Ament-Velasquez S.L."/>
            <person name="Kruys A."/>
            <person name="Hutchinson M.I."/>
            <person name="Powell A.J."/>
            <person name="Barry K."/>
            <person name="Miller A.N."/>
            <person name="Grigoriev I.V."/>
            <person name="Debuchy R."/>
            <person name="Gladieux P."/>
            <person name="Hiltunen Thoren M."/>
            <person name="Johannesson H."/>
        </authorList>
    </citation>
    <scope>NUCLEOTIDE SEQUENCE</scope>
    <source>
        <strain evidence="3">CBS 168.71</strain>
    </source>
</reference>
<dbReference type="RefSeq" id="XP_062654586.1">
    <property type="nucleotide sequence ID" value="XM_062802580.1"/>
</dbReference>